<protein>
    <recommendedName>
        <fullName evidence="5">Lipoprotein</fullName>
    </recommendedName>
</protein>
<keyword evidence="1" id="KW-0812">Transmembrane</keyword>
<dbReference type="Proteomes" id="UP001207654">
    <property type="component" value="Unassembled WGS sequence"/>
</dbReference>
<keyword evidence="1" id="KW-0472">Membrane</keyword>
<comment type="caution">
    <text evidence="3">The sequence shown here is derived from an EMBL/GenBank/DDBJ whole genome shotgun (WGS) entry which is preliminary data.</text>
</comment>
<reference evidence="3 4" key="1">
    <citation type="submission" date="2022-11" db="EMBL/GenBank/DDBJ databases">
        <title>Minimal conservation of predation-associated metabolite biosynthetic gene clusters underscores biosynthetic potential of Myxococcota including descriptions for ten novel species: Archangium lansinium sp. nov., Myxococcus landrumus sp. nov., Nannocystis bai.</title>
        <authorList>
            <person name="Ahearne A."/>
            <person name="Stevens C."/>
            <person name="Phillips K."/>
        </authorList>
    </citation>
    <scope>NUCLEOTIDE SEQUENCE [LARGE SCALE GENOMIC DNA]</scope>
    <source>
        <strain evidence="3 4">MIWBW</strain>
    </source>
</reference>
<dbReference type="RefSeq" id="WP_267538807.1">
    <property type="nucleotide sequence ID" value="NZ_JAPNKA010000001.1"/>
</dbReference>
<evidence type="ECO:0000313" key="4">
    <source>
        <dbReference type="Proteomes" id="UP001207654"/>
    </source>
</evidence>
<organism evidence="3 4">
    <name type="scientific">Archangium lansingense</name>
    <dbReference type="NCBI Taxonomy" id="2995310"/>
    <lineage>
        <taxon>Bacteria</taxon>
        <taxon>Pseudomonadati</taxon>
        <taxon>Myxococcota</taxon>
        <taxon>Myxococcia</taxon>
        <taxon>Myxococcales</taxon>
        <taxon>Cystobacterineae</taxon>
        <taxon>Archangiaceae</taxon>
        <taxon>Archangium</taxon>
    </lineage>
</organism>
<keyword evidence="1" id="KW-1133">Transmembrane helix</keyword>
<dbReference type="PROSITE" id="PS51257">
    <property type="entry name" value="PROKAR_LIPOPROTEIN"/>
    <property type="match status" value="1"/>
</dbReference>
<proteinExistence type="predicted"/>
<feature type="chain" id="PRO_5045406892" description="Lipoprotein" evidence="2">
    <location>
        <begin position="20"/>
        <end position="171"/>
    </location>
</feature>
<sequence>MKPVSLTKLTVLLTAMAVASVGCSHTQQPERKVYVISEDASGVGSLVGSGTGGAGADAYCNELEKQCFKKCWRRKPKETSIKKHSENHHKHCSSECLEVFRKCTKEQEELERQESQSQRKELHFPTVDAALGWLREHKAEVAIGTVVIVGGMVAAPYVIAIVGSALVLAPL</sequence>
<evidence type="ECO:0008006" key="5">
    <source>
        <dbReference type="Google" id="ProtNLM"/>
    </source>
</evidence>
<feature type="signal peptide" evidence="2">
    <location>
        <begin position="1"/>
        <end position="19"/>
    </location>
</feature>
<evidence type="ECO:0000313" key="3">
    <source>
        <dbReference type="EMBL" id="MCY1080131.1"/>
    </source>
</evidence>
<keyword evidence="2" id="KW-0732">Signal</keyword>
<keyword evidence="4" id="KW-1185">Reference proteome</keyword>
<name>A0ABT4AEM0_9BACT</name>
<gene>
    <name evidence="3" type="ORF">OV287_37335</name>
</gene>
<dbReference type="EMBL" id="JAPNKA010000001">
    <property type="protein sequence ID" value="MCY1080131.1"/>
    <property type="molecule type" value="Genomic_DNA"/>
</dbReference>
<accession>A0ABT4AEM0</accession>
<evidence type="ECO:0000256" key="1">
    <source>
        <dbReference type="SAM" id="Phobius"/>
    </source>
</evidence>
<feature type="transmembrane region" description="Helical" evidence="1">
    <location>
        <begin position="141"/>
        <end position="169"/>
    </location>
</feature>
<evidence type="ECO:0000256" key="2">
    <source>
        <dbReference type="SAM" id="SignalP"/>
    </source>
</evidence>